<dbReference type="EMBL" id="VSWC01000158">
    <property type="protein sequence ID" value="KAA1073290.1"/>
    <property type="molecule type" value="Genomic_DNA"/>
</dbReference>
<evidence type="ECO:0008006" key="4">
    <source>
        <dbReference type="Google" id="ProtNLM"/>
    </source>
</evidence>
<name>A0A5B0MBF2_PUCGR</name>
<sequence length="102" mass="11762">MLIKKILCYLATPSLIWAQAIPGPPDPQLVGSIPCLHVNRSPYQYYRLCNTDYTCHNRHLHTCGESLRLEVQRCTNCNDERNLCFLDRCRIHPTKSCPFDVA</sequence>
<keyword evidence="3" id="KW-1185">Reference proteome</keyword>
<feature type="chain" id="PRO_5022961919" description="Chitin-binding type-2 domain-containing protein" evidence="1">
    <location>
        <begin position="19"/>
        <end position="102"/>
    </location>
</feature>
<protein>
    <recommendedName>
        <fullName evidence="4">Chitin-binding type-2 domain-containing protein</fullName>
    </recommendedName>
</protein>
<dbReference type="AlphaFoldDB" id="A0A5B0MBF2"/>
<evidence type="ECO:0000313" key="2">
    <source>
        <dbReference type="EMBL" id="KAA1073290.1"/>
    </source>
</evidence>
<comment type="caution">
    <text evidence="2">The sequence shown here is derived from an EMBL/GenBank/DDBJ whole genome shotgun (WGS) entry which is preliminary data.</text>
</comment>
<accession>A0A5B0MBF2</accession>
<feature type="signal peptide" evidence="1">
    <location>
        <begin position="1"/>
        <end position="18"/>
    </location>
</feature>
<keyword evidence="1" id="KW-0732">Signal</keyword>
<evidence type="ECO:0000313" key="3">
    <source>
        <dbReference type="Proteomes" id="UP000324748"/>
    </source>
</evidence>
<proteinExistence type="predicted"/>
<gene>
    <name evidence="2" type="ORF">PGT21_007480</name>
</gene>
<dbReference type="Proteomes" id="UP000324748">
    <property type="component" value="Unassembled WGS sequence"/>
</dbReference>
<evidence type="ECO:0000256" key="1">
    <source>
        <dbReference type="SAM" id="SignalP"/>
    </source>
</evidence>
<reference evidence="2 3" key="1">
    <citation type="submission" date="2019-05" db="EMBL/GenBank/DDBJ databases">
        <title>Emergence of the Ug99 lineage of the wheat stem rust pathogen through somatic hybridization.</title>
        <authorList>
            <person name="Li F."/>
            <person name="Upadhyaya N.M."/>
            <person name="Sperschneider J."/>
            <person name="Matny O."/>
            <person name="Nguyen-Phuc H."/>
            <person name="Mago R."/>
            <person name="Raley C."/>
            <person name="Miller M.E."/>
            <person name="Silverstein K.A.T."/>
            <person name="Henningsen E."/>
            <person name="Hirsch C.D."/>
            <person name="Visser B."/>
            <person name="Pretorius Z.A."/>
            <person name="Steffenson B.J."/>
            <person name="Schwessinger B."/>
            <person name="Dodds P.N."/>
            <person name="Figueroa M."/>
        </authorList>
    </citation>
    <scope>NUCLEOTIDE SEQUENCE [LARGE SCALE GENOMIC DNA]</scope>
    <source>
        <strain evidence="2">21-0</strain>
    </source>
</reference>
<organism evidence="2 3">
    <name type="scientific">Puccinia graminis f. sp. tritici</name>
    <dbReference type="NCBI Taxonomy" id="56615"/>
    <lineage>
        <taxon>Eukaryota</taxon>
        <taxon>Fungi</taxon>
        <taxon>Dikarya</taxon>
        <taxon>Basidiomycota</taxon>
        <taxon>Pucciniomycotina</taxon>
        <taxon>Pucciniomycetes</taxon>
        <taxon>Pucciniales</taxon>
        <taxon>Pucciniaceae</taxon>
        <taxon>Puccinia</taxon>
    </lineage>
</organism>